<proteinExistence type="inferred from homology"/>
<comment type="caution">
    <text evidence="7">The sequence shown here is derived from an EMBL/GenBank/DDBJ whole genome shotgun (WGS) entry which is preliminary data.</text>
</comment>
<dbReference type="Proteomes" id="UP000821853">
    <property type="component" value="Chromosome 8"/>
</dbReference>
<keyword evidence="8" id="KW-1185">Reference proteome</keyword>
<evidence type="ECO:0000313" key="7">
    <source>
        <dbReference type="EMBL" id="KAH9379957.1"/>
    </source>
</evidence>
<dbReference type="InterPro" id="IPR047115">
    <property type="entry name" value="ARSB"/>
</dbReference>
<sequence>MMDTLDQSVASVVQTLYQERMLQNSIIVFMSDNGGLPFGPHSNRGFNWPLRGAKGSVWEGACRVPAFIWSPLLKMRGRVSQQMMHIVDWVPTLYAAAGKSYAGGATH</sequence>
<organism evidence="7 8">
    <name type="scientific">Haemaphysalis longicornis</name>
    <name type="common">Bush tick</name>
    <dbReference type="NCBI Taxonomy" id="44386"/>
    <lineage>
        <taxon>Eukaryota</taxon>
        <taxon>Metazoa</taxon>
        <taxon>Ecdysozoa</taxon>
        <taxon>Arthropoda</taxon>
        <taxon>Chelicerata</taxon>
        <taxon>Arachnida</taxon>
        <taxon>Acari</taxon>
        <taxon>Parasitiformes</taxon>
        <taxon>Ixodida</taxon>
        <taxon>Ixodoidea</taxon>
        <taxon>Ixodidae</taxon>
        <taxon>Haemaphysalinae</taxon>
        <taxon>Haemaphysalis</taxon>
    </lineage>
</organism>
<dbReference type="OMA" id="SNWPLRV"/>
<reference evidence="7 8" key="1">
    <citation type="journal article" date="2020" name="Cell">
        <title>Large-Scale Comparative Analyses of Tick Genomes Elucidate Their Genetic Diversity and Vector Capacities.</title>
        <authorList>
            <consortium name="Tick Genome and Microbiome Consortium (TIGMIC)"/>
            <person name="Jia N."/>
            <person name="Wang J."/>
            <person name="Shi W."/>
            <person name="Du L."/>
            <person name="Sun Y."/>
            <person name="Zhan W."/>
            <person name="Jiang J.F."/>
            <person name="Wang Q."/>
            <person name="Zhang B."/>
            <person name="Ji P."/>
            <person name="Bell-Sakyi L."/>
            <person name="Cui X.M."/>
            <person name="Yuan T.T."/>
            <person name="Jiang B.G."/>
            <person name="Yang W.F."/>
            <person name="Lam T.T."/>
            <person name="Chang Q.C."/>
            <person name="Ding S.J."/>
            <person name="Wang X.J."/>
            <person name="Zhu J.G."/>
            <person name="Ruan X.D."/>
            <person name="Zhao L."/>
            <person name="Wei J.T."/>
            <person name="Ye R.Z."/>
            <person name="Que T.C."/>
            <person name="Du C.H."/>
            <person name="Zhou Y.H."/>
            <person name="Cheng J.X."/>
            <person name="Dai P.F."/>
            <person name="Guo W.B."/>
            <person name="Han X.H."/>
            <person name="Huang E.J."/>
            <person name="Li L.F."/>
            <person name="Wei W."/>
            <person name="Gao Y.C."/>
            <person name="Liu J.Z."/>
            <person name="Shao H.Z."/>
            <person name="Wang X."/>
            <person name="Wang C.C."/>
            <person name="Yang T.C."/>
            <person name="Huo Q.B."/>
            <person name="Li W."/>
            <person name="Chen H.Y."/>
            <person name="Chen S.E."/>
            <person name="Zhou L.G."/>
            <person name="Ni X.B."/>
            <person name="Tian J.H."/>
            <person name="Sheng Y."/>
            <person name="Liu T."/>
            <person name="Pan Y.S."/>
            <person name="Xia L.Y."/>
            <person name="Li J."/>
            <person name="Zhao F."/>
            <person name="Cao W.C."/>
        </authorList>
    </citation>
    <scope>NUCLEOTIDE SEQUENCE [LARGE SCALE GENOMIC DNA]</scope>
    <source>
        <strain evidence="7">HaeL-2018</strain>
    </source>
</reference>
<dbReference type="AlphaFoldDB" id="A0A9J6GWV6"/>
<dbReference type="GO" id="GO:0008484">
    <property type="term" value="F:sulfuric ester hydrolase activity"/>
    <property type="evidence" value="ECO:0007669"/>
    <property type="project" value="InterPro"/>
</dbReference>
<dbReference type="PANTHER" id="PTHR10342">
    <property type="entry name" value="ARYLSULFATASE"/>
    <property type="match status" value="1"/>
</dbReference>
<dbReference type="GO" id="GO:0046872">
    <property type="term" value="F:metal ion binding"/>
    <property type="evidence" value="ECO:0007669"/>
    <property type="project" value="UniProtKB-KW"/>
</dbReference>
<gene>
    <name evidence="7" type="ORF">HPB48_001416</name>
</gene>
<evidence type="ECO:0000313" key="8">
    <source>
        <dbReference type="Proteomes" id="UP000821853"/>
    </source>
</evidence>
<evidence type="ECO:0000256" key="4">
    <source>
        <dbReference type="ARBA" id="ARBA00022837"/>
    </source>
</evidence>
<dbReference type="SUPFAM" id="SSF53649">
    <property type="entry name" value="Alkaline phosphatase-like"/>
    <property type="match status" value="1"/>
</dbReference>
<keyword evidence="3" id="KW-0479">Metal-binding</keyword>
<evidence type="ECO:0000256" key="5">
    <source>
        <dbReference type="ARBA" id="ARBA00023180"/>
    </source>
</evidence>
<evidence type="ECO:0000256" key="3">
    <source>
        <dbReference type="ARBA" id="ARBA00022723"/>
    </source>
</evidence>
<dbReference type="Gene3D" id="3.40.720.10">
    <property type="entry name" value="Alkaline Phosphatase, subunit A"/>
    <property type="match status" value="1"/>
</dbReference>
<dbReference type="OrthoDB" id="103349at2759"/>
<evidence type="ECO:0000259" key="6">
    <source>
        <dbReference type="Pfam" id="PF00884"/>
    </source>
</evidence>
<feature type="domain" description="Sulfatase N-terminal" evidence="6">
    <location>
        <begin position="3"/>
        <end position="98"/>
    </location>
</feature>
<name>A0A9J6GWV6_HAELO</name>
<comment type="cofactor">
    <cofactor evidence="1">
        <name>Ca(2+)</name>
        <dbReference type="ChEBI" id="CHEBI:29108"/>
    </cofactor>
</comment>
<dbReference type="InterPro" id="IPR000917">
    <property type="entry name" value="Sulfatase_N"/>
</dbReference>
<protein>
    <recommendedName>
        <fullName evidence="6">Sulfatase N-terminal domain-containing protein</fullName>
    </recommendedName>
</protein>
<accession>A0A9J6GWV6</accession>
<comment type="similarity">
    <text evidence="2">Belongs to the sulfatase family.</text>
</comment>
<dbReference type="Pfam" id="PF00884">
    <property type="entry name" value="Sulfatase"/>
    <property type="match status" value="1"/>
</dbReference>
<dbReference type="PANTHER" id="PTHR10342:SF273">
    <property type="entry name" value="RE14504P"/>
    <property type="match status" value="1"/>
</dbReference>
<keyword evidence="5" id="KW-0325">Glycoprotein</keyword>
<dbReference type="VEuPathDB" id="VectorBase:HLOH_040832"/>
<keyword evidence="4" id="KW-0106">Calcium</keyword>
<dbReference type="InterPro" id="IPR017850">
    <property type="entry name" value="Alkaline_phosphatase_core_sf"/>
</dbReference>
<dbReference type="EMBL" id="JABSTR010000010">
    <property type="protein sequence ID" value="KAH9379957.1"/>
    <property type="molecule type" value="Genomic_DNA"/>
</dbReference>
<evidence type="ECO:0000256" key="2">
    <source>
        <dbReference type="ARBA" id="ARBA00008779"/>
    </source>
</evidence>
<evidence type="ECO:0000256" key="1">
    <source>
        <dbReference type="ARBA" id="ARBA00001913"/>
    </source>
</evidence>